<dbReference type="Proteomes" id="UP000198925">
    <property type="component" value="Unassembled WGS sequence"/>
</dbReference>
<dbReference type="AlphaFoldDB" id="A0A1G6L1K3"/>
<dbReference type="EMBL" id="FMZX01000001">
    <property type="protein sequence ID" value="SDC37027.1"/>
    <property type="molecule type" value="Genomic_DNA"/>
</dbReference>
<organism evidence="1 2">
    <name type="scientific">Belnapia rosea</name>
    <dbReference type="NCBI Taxonomy" id="938405"/>
    <lineage>
        <taxon>Bacteria</taxon>
        <taxon>Pseudomonadati</taxon>
        <taxon>Pseudomonadota</taxon>
        <taxon>Alphaproteobacteria</taxon>
        <taxon>Acetobacterales</taxon>
        <taxon>Roseomonadaceae</taxon>
        <taxon>Belnapia</taxon>
    </lineage>
</organism>
<sequence>MATHGLPAWPWADTETEALPPAEALLLEGMRRWALAARTGAPTLAAMRLPFIVEDAQAALRPLDALMRAVSANGMPGIACPLCPRATPSEAELLLALALAQRGCRSQALGLLLRYLPPAAAYTAMPEALHVGVALRAAGLLLRNPLRMR</sequence>
<name>A0A1G6L1K3_9PROT</name>
<evidence type="ECO:0000313" key="2">
    <source>
        <dbReference type="Proteomes" id="UP000198925"/>
    </source>
</evidence>
<proteinExistence type="predicted"/>
<protein>
    <submittedName>
        <fullName evidence="1">Uncharacterized protein</fullName>
    </submittedName>
</protein>
<reference evidence="1 2" key="1">
    <citation type="submission" date="2016-10" db="EMBL/GenBank/DDBJ databases">
        <authorList>
            <person name="de Groot N.N."/>
        </authorList>
    </citation>
    <scope>NUCLEOTIDE SEQUENCE [LARGE SCALE GENOMIC DNA]</scope>
    <source>
        <strain evidence="1 2">CPCC 100156</strain>
    </source>
</reference>
<accession>A0A1G6L1K3</accession>
<evidence type="ECO:0000313" key="1">
    <source>
        <dbReference type="EMBL" id="SDC37027.1"/>
    </source>
</evidence>
<dbReference type="RefSeq" id="WP_090660505.1">
    <property type="nucleotide sequence ID" value="NZ_FMZX01000001.1"/>
</dbReference>
<keyword evidence="2" id="KW-1185">Reference proteome</keyword>
<gene>
    <name evidence="1" type="ORF">SAMN04487779_1001723</name>
</gene>